<name>A0A858R7Y2_9PROT</name>
<accession>A0A858R7Y2</accession>
<sequence>MFMSDNKLGFRFGREAQPDPEQSPLRAALTAAGRGPAPVPPPLRLTPAPTGPADGEGEPLTLTDLAPAADAAKAEPAATDTPDTHAPTATQEPRPMQPIIAQARAVLTQPPGEDEARALDKVMRTINELSTRHAEQEKEVAAARESVARMQAEKARLVEENQQMRDLLSALLRTVEAERRRRTETLSRIGERLQGMVAEDNAEAKAA</sequence>
<dbReference type="AlphaFoldDB" id="A0A858R7Y2"/>
<dbReference type="EMBL" id="CP051775">
    <property type="protein sequence ID" value="QJE73474.1"/>
    <property type="molecule type" value="Genomic_DNA"/>
</dbReference>
<gene>
    <name evidence="3" type="ORF">HHL28_10550</name>
</gene>
<feature type="compositionally biased region" description="Low complexity" evidence="2">
    <location>
        <begin position="45"/>
        <end position="90"/>
    </location>
</feature>
<protein>
    <submittedName>
        <fullName evidence="3">Uncharacterized protein</fullName>
    </submittedName>
</protein>
<feature type="coiled-coil region" evidence="1">
    <location>
        <begin position="119"/>
        <end position="181"/>
    </location>
</feature>
<evidence type="ECO:0000313" key="4">
    <source>
        <dbReference type="Proteomes" id="UP000501891"/>
    </source>
</evidence>
<feature type="region of interest" description="Disordered" evidence="2">
    <location>
        <begin position="1"/>
        <end position="95"/>
    </location>
</feature>
<keyword evidence="1" id="KW-0175">Coiled coil</keyword>
<evidence type="ECO:0000256" key="2">
    <source>
        <dbReference type="SAM" id="MobiDB-lite"/>
    </source>
</evidence>
<dbReference type="KEGG" id="acru:HHL28_10550"/>
<dbReference type="Proteomes" id="UP000501891">
    <property type="component" value="Chromosome"/>
</dbReference>
<proteinExistence type="predicted"/>
<evidence type="ECO:0000256" key="1">
    <source>
        <dbReference type="SAM" id="Coils"/>
    </source>
</evidence>
<keyword evidence="4" id="KW-1185">Reference proteome</keyword>
<organism evidence="3 4">
    <name type="scientific">Aerophototrophica crusticola</name>
    <dbReference type="NCBI Taxonomy" id="1709002"/>
    <lineage>
        <taxon>Bacteria</taxon>
        <taxon>Pseudomonadati</taxon>
        <taxon>Pseudomonadota</taxon>
        <taxon>Alphaproteobacteria</taxon>
        <taxon>Rhodospirillales</taxon>
        <taxon>Rhodospirillaceae</taxon>
        <taxon>Aerophototrophica</taxon>
    </lineage>
</organism>
<reference evidence="3" key="1">
    <citation type="submission" date="2020-04" db="EMBL/GenBank/DDBJ databases">
        <title>A desert anoxygenic phototrophic bacterium fixes CO2 using RubisCO under aerobic conditions.</title>
        <authorList>
            <person name="Tang K."/>
        </authorList>
    </citation>
    <scope>NUCLEOTIDE SEQUENCE [LARGE SCALE GENOMIC DNA]</scope>
    <source>
        <strain evidence="3">MIMtkB3</strain>
    </source>
</reference>
<evidence type="ECO:0000313" key="3">
    <source>
        <dbReference type="EMBL" id="QJE73474.1"/>
    </source>
</evidence>